<evidence type="ECO:0000256" key="2">
    <source>
        <dbReference type="ARBA" id="ARBA00022618"/>
    </source>
</evidence>
<evidence type="ECO:0000256" key="3">
    <source>
        <dbReference type="ARBA" id="ARBA00022776"/>
    </source>
</evidence>
<keyword evidence="8" id="KW-1185">Reference proteome</keyword>
<reference evidence="7" key="2">
    <citation type="submission" date="2018-03" db="EMBL/GenBank/DDBJ databases">
        <title>The Triticum urartu genome reveals the dynamic nature of wheat genome evolution.</title>
        <authorList>
            <person name="Ling H."/>
            <person name="Ma B."/>
            <person name="Shi X."/>
            <person name="Liu H."/>
            <person name="Dong L."/>
            <person name="Sun H."/>
            <person name="Cao Y."/>
            <person name="Gao Q."/>
            <person name="Zheng S."/>
            <person name="Li Y."/>
            <person name="Yu Y."/>
            <person name="Du H."/>
            <person name="Qi M."/>
            <person name="Li Y."/>
            <person name="Yu H."/>
            <person name="Cui Y."/>
            <person name="Wang N."/>
            <person name="Chen C."/>
            <person name="Wu H."/>
            <person name="Zhao Y."/>
            <person name="Zhang J."/>
            <person name="Li Y."/>
            <person name="Zhou W."/>
            <person name="Zhang B."/>
            <person name="Hu W."/>
            <person name="Eijk M."/>
            <person name="Tang J."/>
            <person name="Witsenboer H."/>
            <person name="Zhao S."/>
            <person name="Li Z."/>
            <person name="Zhang A."/>
            <person name="Wang D."/>
            <person name="Liang C."/>
        </authorList>
    </citation>
    <scope>NUCLEOTIDE SEQUENCE [LARGE SCALE GENOMIC DNA]</scope>
    <source>
        <strain evidence="7">cv. G1812</strain>
    </source>
</reference>
<dbReference type="PANTHER" id="PTHR18937:SF12">
    <property type="entry name" value="STRUCTURAL MAINTENANCE OF CHROMOSOMES PROTEIN"/>
    <property type="match status" value="1"/>
</dbReference>
<dbReference type="AlphaFoldDB" id="A0A8R7UYF2"/>
<organism evidence="7 8">
    <name type="scientific">Triticum urartu</name>
    <name type="common">Red wild einkorn</name>
    <name type="synonym">Crithodium urartu</name>
    <dbReference type="NCBI Taxonomy" id="4572"/>
    <lineage>
        <taxon>Eukaryota</taxon>
        <taxon>Viridiplantae</taxon>
        <taxon>Streptophyta</taxon>
        <taxon>Embryophyta</taxon>
        <taxon>Tracheophyta</taxon>
        <taxon>Spermatophyta</taxon>
        <taxon>Magnoliopsida</taxon>
        <taxon>Liliopsida</taxon>
        <taxon>Poales</taxon>
        <taxon>Poaceae</taxon>
        <taxon>BOP clade</taxon>
        <taxon>Pooideae</taxon>
        <taxon>Triticodae</taxon>
        <taxon>Triticeae</taxon>
        <taxon>Triticinae</taxon>
        <taxon>Triticum</taxon>
    </lineage>
</organism>
<evidence type="ECO:0000256" key="4">
    <source>
        <dbReference type="ARBA" id="ARBA00023242"/>
    </source>
</evidence>
<dbReference type="Gramene" id="TuG1812G0700000241.01.T01">
    <property type="protein sequence ID" value="TuG1812G0700000241.01.T01"/>
    <property type="gene ID" value="TuG1812G0700000241.01"/>
</dbReference>
<dbReference type="Gene3D" id="3.40.50.300">
    <property type="entry name" value="P-loop containing nucleotide triphosphate hydrolases"/>
    <property type="match status" value="1"/>
</dbReference>
<keyword evidence="4" id="KW-0539">Nucleus</keyword>
<comment type="subcellular location">
    <subcellularLocation>
        <location evidence="1">Nucleus</location>
    </subcellularLocation>
</comment>
<dbReference type="SUPFAM" id="SSF52540">
    <property type="entry name" value="P-loop containing nucleoside triphosphate hydrolases"/>
    <property type="match status" value="1"/>
</dbReference>
<reference evidence="8" key="1">
    <citation type="journal article" date="2013" name="Nature">
        <title>Draft genome of the wheat A-genome progenitor Triticum urartu.</title>
        <authorList>
            <person name="Ling H.Q."/>
            <person name="Zhao S."/>
            <person name="Liu D."/>
            <person name="Wang J."/>
            <person name="Sun H."/>
            <person name="Zhang C."/>
            <person name="Fan H."/>
            <person name="Li D."/>
            <person name="Dong L."/>
            <person name="Tao Y."/>
            <person name="Gao C."/>
            <person name="Wu H."/>
            <person name="Li Y."/>
            <person name="Cui Y."/>
            <person name="Guo X."/>
            <person name="Zheng S."/>
            <person name="Wang B."/>
            <person name="Yu K."/>
            <person name="Liang Q."/>
            <person name="Yang W."/>
            <person name="Lou X."/>
            <person name="Chen J."/>
            <person name="Feng M."/>
            <person name="Jian J."/>
            <person name="Zhang X."/>
            <person name="Luo G."/>
            <person name="Jiang Y."/>
            <person name="Liu J."/>
            <person name="Wang Z."/>
            <person name="Sha Y."/>
            <person name="Zhang B."/>
            <person name="Wu H."/>
            <person name="Tang D."/>
            <person name="Shen Q."/>
            <person name="Xue P."/>
            <person name="Zou S."/>
            <person name="Wang X."/>
            <person name="Liu X."/>
            <person name="Wang F."/>
            <person name="Yang Y."/>
            <person name="An X."/>
            <person name="Dong Z."/>
            <person name="Zhang K."/>
            <person name="Zhang X."/>
            <person name="Luo M.C."/>
            <person name="Dvorak J."/>
            <person name="Tong Y."/>
            <person name="Wang J."/>
            <person name="Yang H."/>
            <person name="Li Z."/>
            <person name="Wang D."/>
            <person name="Zhang A."/>
            <person name="Wang J."/>
        </authorList>
    </citation>
    <scope>NUCLEOTIDE SEQUENCE</scope>
    <source>
        <strain evidence="8">cv. G1812</strain>
    </source>
</reference>
<dbReference type="GO" id="GO:0003677">
    <property type="term" value="F:DNA binding"/>
    <property type="evidence" value="ECO:0007669"/>
    <property type="project" value="TreeGrafter"/>
</dbReference>
<dbReference type="EnsemblPlants" id="TuG1812G0700000241.01.T01">
    <property type="protein sequence ID" value="TuG1812G0700000241.01.T01"/>
    <property type="gene ID" value="TuG1812G0700000241.01"/>
</dbReference>
<proteinExistence type="predicted"/>
<evidence type="ECO:0000256" key="1">
    <source>
        <dbReference type="ARBA" id="ARBA00004123"/>
    </source>
</evidence>
<dbReference type="PANTHER" id="PTHR18937">
    <property type="entry name" value="STRUCTURAL MAINTENANCE OF CHROMOSOMES SMC FAMILY MEMBER"/>
    <property type="match status" value="1"/>
</dbReference>
<name>A0A8R7UYF2_TRIUA</name>
<reference evidence="7" key="3">
    <citation type="submission" date="2022-06" db="UniProtKB">
        <authorList>
            <consortium name="EnsemblPlants"/>
        </authorList>
    </citation>
    <scope>IDENTIFICATION</scope>
</reference>
<dbReference type="Proteomes" id="UP000015106">
    <property type="component" value="Chromosome 7"/>
</dbReference>
<evidence type="ECO:0000256" key="5">
    <source>
        <dbReference type="ARBA" id="ARBA00023306"/>
    </source>
</evidence>
<dbReference type="InterPro" id="IPR003395">
    <property type="entry name" value="RecF/RecN/SMC_N"/>
</dbReference>
<dbReference type="GO" id="GO:0007062">
    <property type="term" value="P:sister chromatid cohesion"/>
    <property type="evidence" value="ECO:0007669"/>
    <property type="project" value="TreeGrafter"/>
</dbReference>
<keyword evidence="2" id="KW-0132">Cell division</keyword>
<evidence type="ECO:0000313" key="7">
    <source>
        <dbReference type="EnsemblPlants" id="TuG1812G0700000241.01.T01"/>
    </source>
</evidence>
<keyword evidence="5" id="KW-0131">Cell cycle</keyword>
<dbReference type="GO" id="GO:0008278">
    <property type="term" value="C:cohesin complex"/>
    <property type="evidence" value="ECO:0007669"/>
    <property type="project" value="TreeGrafter"/>
</dbReference>
<evidence type="ECO:0000259" key="6">
    <source>
        <dbReference type="Pfam" id="PF02463"/>
    </source>
</evidence>
<dbReference type="InterPro" id="IPR027417">
    <property type="entry name" value="P-loop_NTPase"/>
</dbReference>
<dbReference type="Pfam" id="PF02463">
    <property type="entry name" value="SMC_N"/>
    <property type="match status" value="1"/>
</dbReference>
<evidence type="ECO:0000313" key="8">
    <source>
        <dbReference type="Proteomes" id="UP000015106"/>
    </source>
</evidence>
<protein>
    <recommendedName>
        <fullName evidence="6">RecF/RecN/SMC N-terminal domain-containing protein</fullName>
    </recommendedName>
</protein>
<dbReference type="GO" id="GO:0005634">
    <property type="term" value="C:nucleus"/>
    <property type="evidence" value="ECO:0007669"/>
    <property type="project" value="UniProtKB-SubCell"/>
</dbReference>
<dbReference type="GO" id="GO:0051301">
    <property type="term" value="P:cell division"/>
    <property type="evidence" value="ECO:0007669"/>
    <property type="project" value="UniProtKB-KW"/>
</dbReference>
<feature type="domain" description="RecF/RecN/SMC N-terminal" evidence="6">
    <location>
        <begin position="113"/>
        <end position="182"/>
    </location>
</feature>
<accession>A0A8R7UYF2</accession>
<sequence>MDTGSSSQELDHDYSQLTEIYLQVMRLSDGEKLEAEFKQKIGTLMAEIERTAPNLKALDQYEALQSGLIINHVAADKCNSVKPRRYELFMEAFDHVSKGIDKIYKQLTKGHTRPLRGTAYLNLENEDDPFLHSITHTQKNQCFRGMKQLSGGEKTVAALALLFAIHNFRQSPFYILDEVDAAI</sequence>
<keyword evidence="3" id="KW-0498">Mitosis</keyword>